<dbReference type="EMBL" id="JAERRF010000009">
    <property type="protein sequence ID" value="MBL1098536.1"/>
    <property type="molecule type" value="Genomic_DNA"/>
</dbReference>
<protein>
    <recommendedName>
        <fullName evidence="3">Nuclear transport factor 2 family protein</fullName>
    </recommendedName>
</protein>
<evidence type="ECO:0000313" key="2">
    <source>
        <dbReference type="Proteomes" id="UP000634229"/>
    </source>
</evidence>
<dbReference type="Gene3D" id="3.10.450.50">
    <property type="match status" value="1"/>
</dbReference>
<dbReference type="InterPro" id="IPR032710">
    <property type="entry name" value="NTF2-like_dom_sf"/>
</dbReference>
<reference evidence="1 2" key="1">
    <citation type="submission" date="2021-01" db="EMBL/GenBank/DDBJ databases">
        <title>WGS of actinomycetes isolated from Thailand.</title>
        <authorList>
            <person name="Thawai C."/>
        </authorList>
    </citation>
    <scope>NUCLEOTIDE SEQUENCE [LARGE SCALE GENOMIC DNA]</scope>
    <source>
        <strain evidence="1 2">CA1R205</strain>
    </source>
</reference>
<dbReference type="RefSeq" id="WP_201875939.1">
    <property type="nucleotide sequence ID" value="NZ_JAERRF010000009.1"/>
</dbReference>
<proteinExistence type="predicted"/>
<comment type="caution">
    <text evidence="1">The sequence shown here is derived from an EMBL/GenBank/DDBJ whole genome shotgun (WGS) entry which is preliminary data.</text>
</comment>
<evidence type="ECO:0008006" key="3">
    <source>
        <dbReference type="Google" id="ProtNLM"/>
    </source>
</evidence>
<dbReference type="SUPFAM" id="SSF54427">
    <property type="entry name" value="NTF2-like"/>
    <property type="match status" value="1"/>
</dbReference>
<evidence type="ECO:0000313" key="1">
    <source>
        <dbReference type="EMBL" id="MBL1098536.1"/>
    </source>
</evidence>
<name>A0ABS1NEQ3_9ACTN</name>
<accession>A0ABS1NEQ3</accession>
<keyword evidence="2" id="KW-1185">Reference proteome</keyword>
<organism evidence="1 2">
    <name type="scientific">Streptomyces coffeae</name>
    <dbReference type="NCBI Taxonomy" id="621382"/>
    <lineage>
        <taxon>Bacteria</taxon>
        <taxon>Bacillati</taxon>
        <taxon>Actinomycetota</taxon>
        <taxon>Actinomycetes</taxon>
        <taxon>Kitasatosporales</taxon>
        <taxon>Streptomycetaceae</taxon>
        <taxon>Streptomyces</taxon>
    </lineage>
</organism>
<dbReference type="Proteomes" id="UP000634229">
    <property type="component" value="Unassembled WGS sequence"/>
</dbReference>
<gene>
    <name evidence="1" type="ORF">JK363_18085</name>
</gene>
<sequence>MRPFRKAVESGDLDAVAALSADDVGFTSPVAFKPDGFTVMVRPLSAAQALTEAMGARFDQISREAAGNE</sequence>